<dbReference type="InterPro" id="IPR018962">
    <property type="entry name" value="DUF1995"/>
</dbReference>
<evidence type="ECO:0000313" key="5">
    <source>
        <dbReference type="Proteomes" id="UP001515480"/>
    </source>
</evidence>
<dbReference type="EMBL" id="JBGBPQ010000015">
    <property type="protein sequence ID" value="KAL1510582.1"/>
    <property type="molecule type" value="Genomic_DNA"/>
</dbReference>
<protein>
    <recommendedName>
        <fullName evidence="3">DUF1995 domain-containing protein</fullName>
    </recommendedName>
</protein>
<evidence type="ECO:0000259" key="3">
    <source>
        <dbReference type="Pfam" id="PF09353"/>
    </source>
</evidence>
<dbReference type="Pfam" id="PF09353">
    <property type="entry name" value="DUF1995"/>
    <property type="match status" value="1"/>
</dbReference>
<keyword evidence="2" id="KW-0732">Signal</keyword>
<gene>
    <name evidence="4" type="ORF">AB1Y20_006883</name>
</gene>
<dbReference type="AlphaFoldDB" id="A0AB34IZM8"/>
<dbReference type="PANTHER" id="PTHR35509">
    <property type="entry name" value="DOMAIN PROTEIN, PUTATIVE (DUF1995)-RELATED"/>
    <property type="match status" value="1"/>
</dbReference>
<proteinExistence type="predicted"/>
<sequence>MLAAVAALAALAPLAPRPPTPRPRAALAMQAGPLDGLRAAFDAALRDAQAAASEAAGQSANPWEASPAADDGADVLPLPDSFEEAVRLAAGATGAALADGAARLIVEFDASAGDETYNLLSRTLKLLEPYLARLEEQVLPPRAGGEGSRVQLLFPDEGTAAYVKQKWQLPHGTLCGSMPRAKFAAGVDAVMVIAPGATEVAGLQRLLSQVEEEAFDTPVLLFNPKLVDMQSTGYGLVGRELRAMVESSFDNCFCLKAYPEGALFRVFPGAFSVWREDSSAEGGYTLAYKGTKRPSGDEIDELLNPETDDGGQMMSGFSNFIKGFQAM</sequence>
<dbReference type="InterPro" id="IPR053021">
    <property type="entry name" value="Chloroplast_ADK"/>
</dbReference>
<evidence type="ECO:0000313" key="4">
    <source>
        <dbReference type="EMBL" id="KAL1510582.1"/>
    </source>
</evidence>
<comment type="caution">
    <text evidence="4">The sequence shown here is derived from an EMBL/GenBank/DDBJ whole genome shotgun (WGS) entry which is preliminary data.</text>
</comment>
<feature type="domain" description="DUF1995" evidence="3">
    <location>
        <begin position="79"/>
        <end position="301"/>
    </location>
</feature>
<name>A0AB34IZM8_PRYPA</name>
<dbReference type="PANTHER" id="PTHR35509:SF1">
    <property type="entry name" value="DOMAIN PROTEIN, PUTATIVE (DUF1995)-RELATED"/>
    <property type="match status" value="1"/>
</dbReference>
<dbReference type="Proteomes" id="UP001515480">
    <property type="component" value="Unassembled WGS sequence"/>
</dbReference>
<reference evidence="4 5" key="1">
    <citation type="journal article" date="2024" name="Science">
        <title>Giant polyketide synthase enzymes in the biosynthesis of giant marine polyether toxins.</title>
        <authorList>
            <person name="Fallon T.R."/>
            <person name="Shende V.V."/>
            <person name="Wierzbicki I.H."/>
            <person name="Pendleton A.L."/>
            <person name="Watervoot N.F."/>
            <person name="Auber R.P."/>
            <person name="Gonzalez D.J."/>
            <person name="Wisecaver J.H."/>
            <person name="Moore B.S."/>
        </authorList>
    </citation>
    <scope>NUCLEOTIDE SEQUENCE [LARGE SCALE GENOMIC DNA]</scope>
    <source>
        <strain evidence="4 5">12B1</strain>
    </source>
</reference>
<feature type="signal peptide" evidence="2">
    <location>
        <begin position="1"/>
        <end position="16"/>
    </location>
</feature>
<evidence type="ECO:0000256" key="1">
    <source>
        <dbReference type="SAM" id="MobiDB-lite"/>
    </source>
</evidence>
<feature type="chain" id="PRO_5044311280" description="DUF1995 domain-containing protein" evidence="2">
    <location>
        <begin position="17"/>
        <end position="327"/>
    </location>
</feature>
<evidence type="ECO:0000256" key="2">
    <source>
        <dbReference type="SAM" id="SignalP"/>
    </source>
</evidence>
<accession>A0AB34IZM8</accession>
<feature type="region of interest" description="Disordered" evidence="1">
    <location>
        <begin position="52"/>
        <end position="76"/>
    </location>
</feature>
<organism evidence="4 5">
    <name type="scientific">Prymnesium parvum</name>
    <name type="common">Toxic golden alga</name>
    <dbReference type="NCBI Taxonomy" id="97485"/>
    <lineage>
        <taxon>Eukaryota</taxon>
        <taxon>Haptista</taxon>
        <taxon>Haptophyta</taxon>
        <taxon>Prymnesiophyceae</taxon>
        <taxon>Prymnesiales</taxon>
        <taxon>Prymnesiaceae</taxon>
        <taxon>Prymnesium</taxon>
    </lineage>
</organism>
<keyword evidence="5" id="KW-1185">Reference proteome</keyword>